<name>A0A0C3AAT6_9AGAM</name>
<gene>
    <name evidence="1" type="ORF">SCLCIDRAFT_1207088</name>
</gene>
<accession>A0A0C3AAT6</accession>
<evidence type="ECO:0000313" key="2">
    <source>
        <dbReference type="Proteomes" id="UP000053989"/>
    </source>
</evidence>
<protein>
    <submittedName>
        <fullName evidence="1">Uncharacterized protein</fullName>
    </submittedName>
</protein>
<dbReference type="EMBL" id="KN822004">
    <property type="protein sequence ID" value="KIM70898.1"/>
    <property type="molecule type" value="Genomic_DNA"/>
</dbReference>
<dbReference type="AlphaFoldDB" id="A0A0C3AAT6"/>
<reference evidence="2" key="2">
    <citation type="submission" date="2015-01" db="EMBL/GenBank/DDBJ databases">
        <title>Evolutionary Origins and Diversification of the Mycorrhizal Mutualists.</title>
        <authorList>
            <consortium name="DOE Joint Genome Institute"/>
            <consortium name="Mycorrhizal Genomics Consortium"/>
            <person name="Kohler A."/>
            <person name="Kuo A."/>
            <person name="Nagy L.G."/>
            <person name="Floudas D."/>
            <person name="Copeland A."/>
            <person name="Barry K.W."/>
            <person name="Cichocki N."/>
            <person name="Veneault-Fourrey C."/>
            <person name="LaButti K."/>
            <person name="Lindquist E.A."/>
            <person name="Lipzen A."/>
            <person name="Lundell T."/>
            <person name="Morin E."/>
            <person name="Murat C."/>
            <person name="Riley R."/>
            <person name="Ohm R."/>
            <person name="Sun H."/>
            <person name="Tunlid A."/>
            <person name="Henrissat B."/>
            <person name="Grigoriev I.V."/>
            <person name="Hibbett D.S."/>
            <person name="Martin F."/>
        </authorList>
    </citation>
    <scope>NUCLEOTIDE SEQUENCE [LARGE SCALE GENOMIC DNA]</scope>
    <source>
        <strain evidence="2">Foug A</strain>
    </source>
</reference>
<keyword evidence="2" id="KW-1185">Reference proteome</keyword>
<dbReference type="HOGENOM" id="CLU_3070008_0_0_1"/>
<reference evidence="1 2" key="1">
    <citation type="submission" date="2014-04" db="EMBL/GenBank/DDBJ databases">
        <authorList>
            <consortium name="DOE Joint Genome Institute"/>
            <person name="Kuo A."/>
            <person name="Kohler A."/>
            <person name="Nagy L.G."/>
            <person name="Floudas D."/>
            <person name="Copeland A."/>
            <person name="Barry K.W."/>
            <person name="Cichocki N."/>
            <person name="Veneault-Fourrey C."/>
            <person name="LaButti K."/>
            <person name="Lindquist E.A."/>
            <person name="Lipzen A."/>
            <person name="Lundell T."/>
            <person name="Morin E."/>
            <person name="Murat C."/>
            <person name="Sun H."/>
            <person name="Tunlid A."/>
            <person name="Henrissat B."/>
            <person name="Grigoriev I.V."/>
            <person name="Hibbett D.S."/>
            <person name="Martin F."/>
            <person name="Nordberg H.P."/>
            <person name="Cantor M.N."/>
            <person name="Hua S.X."/>
        </authorList>
    </citation>
    <scope>NUCLEOTIDE SEQUENCE [LARGE SCALE GENOMIC DNA]</scope>
    <source>
        <strain evidence="1 2">Foug A</strain>
    </source>
</reference>
<organism evidence="1 2">
    <name type="scientific">Scleroderma citrinum Foug A</name>
    <dbReference type="NCBI Taxonomy" id="1036808"/>
    <lineage>
        <taxon>Eukaryota</taxon>
        <taxon>Fungi</taxon>
        <taxon>Dikarya</taxon>
        <taxon>Basidiomycota</taxon>
        <taxon>Agaricomycotina</taxon>
        <taxon>Agaricomycetes</taxon>
        <taxon>Agaricomycetidae</taxon>
        <taxon>Boletales</taxon>
        <taxon>Sclerodermatineae</taxon>
        <taxon>Sclerodermataceae</taxon>
        <taxon>Scleroderma</taxon>
    </lineage>
</organism>
<dbReference type="InParanoid" id="A0A0C3AAT6"/>
<proteinExistence type="predicted"/>
<evidence type="ECO:0000313" key="1">
    <source>
        <dbReference type="EMBL" id="KIM70898.1"/>
    </source>
</evidence>
<dbReference type="Proteomes" id="UP000053989">
    <property type="component" value="Unassembled WGS sequence"/>
</dbReference>
<sequence length="53" mass="6051">MCMVTSPHEASSFLDERAVGPCRRVVFHKKDSTVDFFGSTVDKEFCTRSQRSH</sequence>